<gene>
    <name evidence="1" type="ORF">ENJ61_04105</name>
</gene>
<dbReference type="PANTHER" id="PTHR38597:SF1">
    <property type="entry name" value="BLL3834 PROTEIN"/>
    <property type="match status" value="1"/>
</dbReference>
<dbReference type="EMBL" id="DRNB01000151">
    <property type="protein sequence ID" value="HHJ64072.1"/>
    <property type="molecule type" value="Genomic_DNA"/>
</dbReference>
<proteinExistence type="predicted"/>
<protein>
    <submittedName>
        <fullName evidence="1">DUF763 domain-containing protein</fullName>
    </submittedName>
</protein>
<comment type="caution">
    <text evidence="1">The sequence shown here is derived from an EMBL/GenBank/DDBJ whole genome shotgun (WGS) entry which is preliminary data.</text>
</comment>
<dbReference type="AlphaFoldDB" id="A0A7C5L2L6"/>
<dbReference type="InterPro" id="IPR008482">
    <property type="entry name" value="DUF763"/>
</dbReference>
<accession>A0A7C5L2L6</accession>
<dbReference type="Proteomes" id="UP000885792">
    <property type="component" value="Unassembled WGS sequence"/>
</dbReference>
<organism evidence="1">
    <name type="scientific">Aquifex aeolicus</name>
    <dbReference type="NCBI Taxonomy" id="63363"/>
    <lineage>
        <taxon>Bacteria</taxon>
        <taxon>Pseudomonadati</taxon>
        <taxon>Aquificota</taxon>
        <taxon>Aquificia</taxon>
        <taxon>Aquificales</taxon>
        <taxon>Aquificaceae</taxon>
        <taxon>Aquifex</taxon>
    </lineage>
</organism>
<name>A0A7C5L2L6_AQUAO</name>
<evidence type="ECO:0000313" key="1">
    <source>
        <dbReference type="EMBL" id="HHJ64072.1"/>
    </source>
</evidence>
<sequence length="356" mass="39963">MRKGCADLPLHSGKAPPWLFERMVKLSESIVELIVLEHGTEVFLRRLSDPFWFQSLGCVLGFDWHSSGVTTTVCGALKVALGRIGGEVGLFGAGGKGRSALRTPEELREIGERTGAPVEKLIDVSRLTAKVDSSLVQDGYQLYHHALFFDREGRWCVVQQGMNPEAGYARRYHWLGEGLGSFVEEPHSGISADRVHRRIRLNLTDVEAGRTRKGILELLRSGDLLKEAERVRRLRLPPRHYIDPSDLDIRNLERTFRALESSIDGLEDLLRIRGVGPKTLRALALVSEIVYGAPPSFRDPARYSYAHGGKDGHPYPVRRDVYDLTLETLKKAIAKAKIGEREKVEAIRRLSRILDD</sequence>
<reference evidence="1" key="1">
    <citation type="journal article" date="2020" name="mSystems">
        <title>Genome- and Community-Level Interaction Insights into Carbon Utilization and Element Cycling Functions of Hydrothermarchaeota in Hydrothermal Sediment.</title>
        <authorList>
            <person name="Zhou Z."/>
            <person name="Liu Y."/>
            <person name="Xu W."/>
            <person name="Pan J."/>
            <person name="Luo Z.H."/>
            <person name="Li M."/>
        </authorList>
    </citation>
    <scope>NUCLEOTIDE SEQUENCE [LARGE SCALE GENOMIC DNA]</scope>
    <source>
        <strain evidence="1">HyVt-501</strain>
    </source>
</reference>
<dbReference type="Pfam" id="PF05559">
    <property type="entry name" value="DUF763"/>
    <property type="match status" value="1"/>
</dbReference>
<dbReference type="PANTHER" id="PTHR38597">
    <property type="entry name" value="BLL3834 PROTEIN"/>
    <property type="match status" value="1"/>
</dbReference>